<reference evidence="17" key="1">
    <citation type="journal article" date="2019" name="Int. J. Syst. Evol. Microbiol.">
        <title>The Global Catalogue of Microorganisms (GCM) 10K type strain sequencing project: providing services to taxonomists for standard genome sequencing and annotation.</title>
        <authorList>
            <consortium name="The Broad Institute Genomics Platform"/>
            <consortium name="The Broad Institute Genome Sequencing Center for Infectious Disease"/>
            <person name="Wu L."/>
            <person name="Ma J."/>
        </authorList>
    </citation>
    <scope>NUCLEOTIDE SEQUENCE [LARGE SCALE GENOMIC DNA]</scope>
    <source>
        <strain evidence="17">KCTC 42281</strain>
    </source>
</reference>
<feature type="transmembrane region" description="Helical" evidence="13">
    <location>
        <begin position="85"/>
        <end position="107"/>
    </location>
</feature>
<comment type="caution">
    <text evidence="16">The sequence shown here is derived from an EMBL/GenBank/DDBJ whole genome shotgun (WGS) entry which is preliminary data.</text>
</comment>
<evidence type="ECO:0000259" key="15">
    <source>
        <dbReference type="Pfam" id="PF01618"/>
    </source>
</evidence>
<evidence type="ECO:0000256" key="3">
    <source>
        <dbReference type="ARBA" id="ARBA00022093"/>
    </source>
</evidence>
<protein>
    <recommendedName>
        <fullName evidence="3">Biopolymer transport protein ExbB</fullName>
    </recommendedName>
</protein>
<gene>
    <name evidence="16" type="primary">exbB</name>
    <name evidence="16" type="ORF">ACFOOL_10795</name>
</gene>
<comment type="function">
    <text evidence="11">Involved in the TonB-dependent energy-dependent transport of various receptor-bound substrates. Protects ExbD from proteolytic degradation and functionally stabilizes TonB.</text>
</comment>
<keyword evidence="9 13" id="KW-1133">Transmembrane helix</keyword>
<keyword evidence="17" id="KW-1185">Reference proteome</keyword>
<keyword evidence="7 13" id="KW-0812">Transmembrane</keyword>
<keyword evidence="14" id="KW-0732">Signal</keyword>
<evidence type="ECO:0000256" key="13">
    <source>
        <dbReference type="SAM" id="Phobius"/>
    </source>
</evidence>
<dbReference type="InterPro" id="IPR014164">
    <property type="entry name" value="TonB_ExbB_1"/>
</dbReference>
<keyword evidence="4 12" id="KW-0813">Transport</keyword>
<evidence type="ECO:0000256" key="5">
    <source>
        <dbReference type="ARBA" id="ARBA00022475"/>
    </source>
</evidence>
<evidence type="ECO:0000313" key="17">
    <source>
        <dbReference type="Proteomes" id="UP001595613"/>
    </source>
</evidence>
<dbReference type="Pfam" id="PF01618">
    <property type="entry name" value="MotA_ExbB"/>
    <property type="match status" value="1"/>
</dbReference>
<organism evidence="16 17">
    <name type="scientific">Devosia honganensis</name>
    <dbReference type="NCBI Taxonomy" id="1610527"/>
    <lineage>
        <taxon>Bacteria</taxon>
        <taxon>Pseudomonadati</taxon>
        <taxon>Pseudomonadota</taxon>
        <taxon>Alphaproteobacteria</taxon>
        <taxon>Hyphomicrobiales</taxon>
        <taxon>Devosiaceae</taxon>
        <taxon>Devosia</taxon>
    </lineage>
</organism>
<evidence type="ECO:0000256" key="14">
    <source>
        <dbReference type="SAM" id="SignalP"/>
    </source>
</evidence>
<comment type="subunit">
    <text evidence="2">The accessory proteins ExbB and ExbD seem to form a complex with TonB.</text>
</comment>
<keyword evidence="8 12" id="KW-0653">Protein transport</keyword>
<keyword evidence="5" id="KW-1003">Cell membrane</keyword>
<feature type="transmembrane region" description="Helical" evidence="13">
    <location>
        <begin position="197"/>
        <end position="222"/>
    </location>
</feature>
<feature type="chain" id="PRO_5047303109" description="Biopolymer transport protein ExbB" evidence="14">
    <location>
        <begin position="32"/>
        <end position="305"/>
    </location>
</feature>
<evidence type="ECO:0000256" key="10">
    <source>
        <dbReference type="ARBA" id="ARBA00023136"/>
    </source>
</evidence>
<feature type="signal peptide" evidence="14">
    <location>
        <begin position="1"/>
        <end position="31"/>
    </location>
</feature>
<keyword evidence="10 13" id="KW-0472">Membrane</keyword>
<evidence type="ECO:0000256" key="1">
    <source>
        <dbReference type="ARBA" id="ARBA00004429"/>
    </source>
</evidence>
<dbReference type="Proteomes" id="UP001595613">
    <property type="component" value="Unassembled WGS sequence"/>
</dbReference>
<comment type="similarity">
    <text evidence="12">Belongs to the exbB/tolQ family.</text>
</comment>
<dbReference type="RefSeq" id="WP_380097014.1">
    <property type="nucleotide sequence ID" value="NZ_JBHRYD010000009.1"/>
</dbReference>
<dbReference type="InterPro" id="IPR050790">
    <property type="entry name" value="ExbB/TolQ_transport"/>
</dbReference>
<evidence type="ECO:0000256" key="8">
    <source>
        <dbReference type="ARBA" id="ARBA00022927"/>
    </source>
</evidence>
<evidence type="ECO:0000256" key="12">
    <source>
        <dbReference type="RuleBase" id="RU004057"/>
    </source>
</evidence>
<evidence type="ECO:0000256" key="6">
    <source>
        <dbReference type="ARBA" id="ARBA00022519"/>
    </source>
</evidence>
<evidence type="ECO:0000256" key="11">
    <source>
        <dbReference type="ARBA" id="ARBA00024816"/>
    </source>
</evidence>
<proteinExistence type="inferred from homology"/>
<feature type="domain" description="MotA/TolQ/ExbB proton channel" evidence="15">
    <location>
        <begin position="162"/>
        <end position="269"/>
    </location>
</feature>
<dbReference type="EMBL" id="JBHRYD010000009">
    <property type="protein sequence ID" value="MFC3705243.1"/>
    <property type="molecule type" value="Genomic_DNA"/>
</dbReference>
<feature type="transmembrane region" description="Helical" evidence="13">
    <location>
        <begin position="242"/>
        <end position="263"/>
    </location>
</feature>
<evidence type="ECO:0000256" key="2">
    <source>
        <dbReference type="ARBA" id="ARBA00011471"/>
    </source>
</evidence>
<dbReference type="InterPro" id="IPR002898">
    <property type="entry name" value="MotA_ExbB_proton_chnl"/>
</dbReference>
<dbReference type="PANTHER" id="PTHR30625">
    <property type="entry name" value="PROTEIN TOLQ"/>
    <property type="match status" value="1"/>
</dbReference>
<evidence type="ECO:0000256" key="7">
    <source>
        <dbReference type="ARBA" id="ARBA00022692"/>
    </source>
</evidence>
<evidence type="ECO:0000256" key="4">
    <source>
        <dbReference type="ARBA" id="ARBA00022448"/>
    </source>
</evidence>
<evidence type="ECO:0000313" key="16">
    <source>
        <dbReference type="EMBL" id="MFC3705243.1"/>
    </source>
</evidence>
<dbReference type="PANTHER" id="PTHR30625:SF16">
    <property type="entry name" value="BIOPOLYMER TRANSPORT PROTEIN EXBB"/>
    <property type="match status" value="1"/>
</dbReference>
<sequence>MVTGTRNPNRTLQALLGGLAVAQALALPALAQQAPDEIFAPAATEAAPGTGLGTAPAGSVELPMIETGLGGHDLSPYGMFMAADYVVKAVMLGLLAAAAITWIVWIAKSLQLAGARRRAARALRDVVRAQSLADVTTAMTRRRGMGVLMVRAAAEELEASDDLVGKVAPEGIKDRVASRLSRIEVAAGRKMSQGLGVLASVGSVAPFVGLFGTVWGIMNAFIGIAESQTTNLAVVAPGIAEALLATAFGLVAAIPAVVIYNGFARSVTGYRQLLADVSAGIERLVSRDLDRACLPAAPSMALAAE</sequence>
<name>A0ABV7X3L5_9HYPH</name>
<evidence type="ECO:0000256" key="9">
    <source>
        <dbReference type="ARBA" id="ARBA00022989"/>
    </source>
</evidence>
<dbReference type="NCBIfam" id="TIGR02797">
    <property type="entry name" value="exbB"/>
    <property type="match status" value="1"/>
</dbReference>
<comment type="subcellular location">
    <subcellularLocation>
        <location evidence="1">Cell inner membrane</location>
        <topology evidence="1">Multi-pass membrane protein</topology>
    </subcellularLocation>
    <subcellularLocation>
        <location evidence="12">Membrane</location>
        <topology evidence="12">Multi-pass membrane protein</topology>
    </subcellularLocation>
</comment>
<accession>A0ABV7X3L5</accession>
<keyword evidence="6" id="KW-0997">Cell inner membrane</keyword>